<dbReference type="InterPro" id="IPR046931">
    <property type="entry name" value="HTH_61"/>
</dbReference>
<evidence type="ECO:0000256" key="14">
    <source>
        <dbReference type="ARBA" id="ARBA00034617"/>
    </source>
</evidence>
<dbReference type="GO" id="GO:0006281">
    <property type="term" value="P:DNA repair"/>
    <property type="evidence" value="ECO:0007669"/>
    <property type="project" value="UniProtKB-KW"/>
</dbReference>
<evidence type="ECO:0000313" key="24">
    <source>
        <dbReference type="EnsemblMetazoa" id="G13989.1:cds"/>
    </source>
</evidence>
<evidence type="ECO:0000256" key="3">
    <source>
        <dbReference type="ARBA" id="ARBA00010140"/>
    </source>
</evidence>
<feature type="compositionally biased region" description="Basic and acidic residues" evidence="21">
    <location>
        <begin position="166"/>
        <end position="182"/>
    </location>
</feature>
<comment type="function">
    <text evidence="17">Single-stranded 3'-5' DNA helicase that plays a key role in homology-driven double-strand break (DSB) repair. Involved in different DSB repair mechanisms that are guided by annealing of extensive stretches of complementary bases at break ends, such as microhomology-mediated end-joining (MMEJ), single-strand annealing (SSA) or synthesis-dependent strand annealing (SDSA). Possesses both DNA unwinding and annealing activities. Forms a complex with RAD51, stimulating HELQ DNA helicase activity and ability to unwing DNA. Efficiently unwinds substrates containing 3' overhangs or a D-loop. In contrast, interaction with the replication protein A (RPA/RP-A) complex inhibits DNA unwinding by HELQ but strongly stimulates DNA strand annealing. Triggers displacement of RPA from single-stranded DNA to facilitate annealing of complementary sequences.</text>
</comment>
<evidence type="ECO:0000256" key="1">
    <source>
        <dbReference type="ARBA" id="ARBA00004123"/>
    </source>
</evidence>
<feature type="compositionally biased region" description="Polar residues" evidence="21">
    <location>
        <begin position="151"/>
        <end position="164"/>
    </location>
</feature>
<comment type="similarity">
    <text evidence="3">Belongs to the helicase family. SKI2 subfamily.</text>
</comment>
<keyword evidence="8" id="KW-0347">Helicase</keyword>
<feature type="domain" description="Helicase C-terminal" evidence="23">
    <location>
        <begin position="700"/>
        <end position="922"/>
    </location>
</feature>
<proteinExistence type="inferred from homology"/>
<evidence type="ECO:0000256" key="6">
    <source>
        <dbReference type="ARBA" id="ARBA00022763"/>
    </source>
</evidence>
<comment type="catalytic activity">
    <reaction evidence="14">
        <text>Couples ATP hydrolysis with the unwinding of duplex DNA by translocating in the 3'-5' direction.</text>
        <dbReference type="EC" id="5.6.2.4"/>
    </reaction>
</comment>
<keyword evidence="4" id="KW-0158">Chromosome</keyword>
<evidence type="ECO:0000256" key="9">
    <source>
        <dbReference type="ARBA" id="ARBA00022840"/>
    </source>
</evidence>
<dbReference type="FunFam" id="1.10.3380.20:FF:000002">
    <property type="entry name" value="helicase POLQ-like isoform X1"/>
    <property type="match status" value="1"/>
</dbReference>
<evidence type="ECO:0000256" key="7">
    <source>
        <dbReference type="ARBA" id="ARBA00022801"/>
    </source>
</evidence>
<keyword evidence="25" id="KW-1185">Reference proteome</keyword>
<evidence type="ECO:0000259" key="22">
    <source>
        <dbReference type="PROSITE" id="PS51192"/>
    </source>
</evidence>
<evidence type="ECO:0000256" key="2">
    <source>
        <dbReference type="ARBA" id="ARBA00004286"/>
    </source>
</evidence>
<accession>A0A8W8IHJ5</accession>
<evidence type="ECO:0000256" key="15">
    <source>
        <dbReference type="ARBA" id="ARBA00034808"/>
    </source>
</evidence>
<keyword evidence="9" id="KW-0067">ATP-binding</keyword>
<evidence type="ECO:0000313" key="25">
    <source>
        <dbReference type="Proteomes" id="UP000005408"/>
    </source>
</evidence>
<dbReference type="GO" id="GO:0043138">
    <property type="term" value="F:3'-5' DNA helicase activity"/>
    <property type="evidence" value="ECO:0007669"/>
    <property type="project" value="UniProtKB-EC"/>
</dbReference>
<keyword evidence="7" id="KW-0378">Hydrolase</keyword>
<keyword evidence="6" id="KW-0227">DNA damage</keyword>
<sequence>MDIDMHVLVTKIKANQRRRQSNTLGHRRRKFQRDRLPVPEDLRAEKYFPVTRLVITTPRGQPHPFVLPSLFGVMFLSEPPLRAVGIFLKTASAMKVDDLSAVIQTVDAHFGTVDEFLRISVPSWAQFLDMSSPLTSTGPQRKLLGARKRCSNGSVHDQEVSQPSKYFRESSVDRLSKDERKTSKPPASNANHGKEEGCEWFENAFCSTRKRSERIILQESSCTKNLITEKENQENIVERLEVHTANKKLQSPRIKKEDEDSNSQKDVFEESFQDLDFLSHVESIESQNSVDFADTVAESPAENLVVVNRPEDNTQLTVASGKTESHRAVEKTFGGKQSSDLEKNKEIASNTLKIEKQSDSDRCEGKDVVDTHVSDVLGRTPQTGKEEGLVSIRVGSLRDRLKRKLLQNVGARSPVSPAQTVEEGRQSRIKEVEREAAILQDEGSADDIGPFYGLPSKVQDLLQKQRGITSLYEWQDRCLKLPSLQKGGNLVYSLPTSGGKTLVAEVLILKELLCKKRDALMILPFVSIVQEKVKGLAQLAVELDFLVEEYAGSRGRFPPIKHRRRCLYIATIEKAHSLVNSLLEQDRLDSLGLVVVDELHMIGEGRSRGACLEATLLKVLHARAPTQIIGMSATLNNIGDLLSFLKADIFSSNFRPVKLTEYVKLQDNIFEVQKGQTLQDSLDHQRTVTFEYSPEMAKVDPDHLLGLVTEVIPQHSCLIFCPTKKNCENVALMLSKLMAKHRRELSQVRKQERQYLLKELYRDGEQRMCPVLQHTIHFGLAYHHSGLTTDERQLLEAAYTDGVLCVLACTSTLAAGVNLPAKRVILRNPYIGTQFLNRSQYKQMIGRAGRAGKDTTGESILIVSPKDRCKVWDIISGPVESCFSSLTYDDGKGIKSLILSSIGLQITSTTKAVFDMMSQTLLSLQASHLSCDIVAMTKDVLQQLIDEGLVVQKRSLSQGEEIFCHDPSLEVTPLGRATFKGSIDLEFSTQLYTDLKKAEESLVLASHLHLLFLVTPYDLVKDVRPSWMTYFKQISLLTPVELKVAELIGVPEAYVAKKASGQVTRQVVDEFVVKRFYLTLMLYDLWRQKSLWEVAEKFDQPRGFIQNLLSSTASFGACVYHFCQELEEFWAYQELLGTFVKRLAYCVSAELLPLMEISGVKLGRARQLYSAGFHSTAQVAAAEPDTLVRSIKQIPRKVARQIVASAKLLLNEKAEALLQEVEDLVTVPVDRMTSQGSPRSLSQLNDMDIFSHSFSSQ</sequence>
<dbReference type="Gene3D" id="1.10.150.20">
    <property type="entry name" value="5' to 3' exonuclease, C-terminal subdomain"/>
    <property type="match status" value="1"/>
</dbReference>
<dbReference type="PANTHER" id="PTHR47961:SF12">
    <property type="entry name" value="HELICASE POLQ-LIKE"/>
    <property type="match status" value="1"/>
</dbReference>
<evidence type="ECO:0000259" key="23">
    <source>
        <dbReference type="PROSITE" id="PS51194"/>
    </source>
</evidence>
<dbReference type="PROSITE" id="PS51192">
    <property type="entry name" value="HELICASE_ATP_BIND_1"/>
    <property type="match status" value="1"/>
</dbReference>
<dbReference type="InterPro" id="IPR027417">
    <property type="entry name" value="P-loop_NTPase"/>
</dbReference>
<dbReference type="SMART" id="SM00487">
    <property type="entry name" value="DEXDc"/>
    <property type="match status" value="1"/>
</dbReference>
<dbReference type="PROSITE" id="PS51194">
    <property type="entry name" value="HELICASE_CTER"/>
    <property type="match status" value="1"/>
</dbReference>
<dbReference type="Gene3D" id="1.10.3380.20">
    <property type="match status" value="1"/>
</dbReference>
<evidence type="ECO:0000256" key="16">
    <source>
        <dbReference type="ARBA" id="ARBA00048988"/>
    </source>
</evidence>
<dbReference type="AlphaFoldDB" id="A0A8W8IHJ5"/>
<dbReference type="SMART" id="SM00490">
    <property type="entry name" value="HELICc"/>
    <property type="match status" value="1"/>
</dbReference>
<evidence type="ECO:0000256" key="13">
    <source>
        <dbReference type="ARBA" id="ARBA00023242"/>
    </source>
</evidence>
<dbReference type="Gene3D" id="3.40.50.300">
    <property type="entry name" value="P-loop containing nucleotide triphosphate hydrolases"/>
    <property type="match status" value="2"/>
</dbReference>
<evidence type="ECO:0000256" key="8">
    <source>
        <dbReference type="ARBA" id="ARBA00022806"/>
    </source>
</evidence>
<feature type="region of interest" description="Disordered" evidence="21">
    <location>
        <begin position="149"/>
        <end position="194"/>
    </location>
</feature>
<evidence type="ECO:0000256" key="12">
    <source>
        <dbReference type="ARBA" id="ARBA00023235"/>
    </source>
</evidence>
<protein>
    <recommendedName>
        <fullName evidence="18">Helicase POLQ-like</fullName>
        <ecNumber evidence="15">5.6.2.4</ecNumber>
    </recommendedName>
    <alternativeName>
        <fullName evidence="20">Mus308-like helicase</fullName>
    </alternativeName>
    <alternativeName>
        <fullName evidence="19">POLQ-like helicase</fullName>
    </alternativeName>
</protein>
<dbReference type="GO" id="GO:0016787">
    <property type="term" value="F:hydrolase activity"/>
    <property type="evidence" value="ECO:0007669"/>
    <property type="project" value="UniProtKB-KW"/>
</dbReference>
<comment type="catalytic activity">
    <reaction evidence="16">
        <text>ATP + H2O = ADP + phosphate + H(+)</text>
        <dbReference type="Rhea" id="RHEA:13065"/>
        <dbReference type="ChEBI" id="CHEBI:15377"/>
        <dbReference type="ChEBI" id="CHEBI:15378"/>
        <dbReference type="ChEBI" id="CHEBI:30616"/>
        <dbReference type="ChEBI" id="CHEBI:43474"/>
        <dbReference type="ChEBI" id="CHEBI:456216"/>
        <dbReference type="EC" id="5.6.2.4"/>
    </reaction>
</comment>
<keyword evidence="11" id="KW-0234">DNA repair</keyword>
<keyword evidence="13" id="KW-0539">Nucleus</keyword>
<dbReference type="InterPro" id="IPR011545">
    <property type="entry name" value="DEAD/DEAH_box_helicase_dom"/>
</dbReference>
<evidence type="ECO:0000256" key="20">
    <source>
        <dbReference type="ARBA" id="ARBA00076391"/>
    </source>
</evidence>
<keyword evidence="5" id="KW-0547">Nucleotide-binding</keyword>
<keyword evidence="10" id="KW-0238">DNA-binding</keyword>
<dbReference type="Pfam" id="PF00270">
    <property type="entry name" value="DEAD"/>
    <property type="match status" value="1"/>
</dbReference>
<evidence type="ECO:0000256" key="18">
    <source>
        <dbReference type="ARBA" id="ARBA00069099"/>
    </source>
</evidence>
<dbReference type="EnsemblMetazoa" id="G13989.1">
    <property type="protein sequence ID" value="G13989.1:cds"/>
    <property type="gene ID" value="G13989"/>
</dbReference>
<dbReference type="Pfam" id="PF14520">
    <property type="entry name" value="HHH_5"/>
    <property type="match status" value="1"/>
</dbReference>
<organism evidence="24 25">
    <name type="scientific">Magallana gigas</name>
    <name type="common">Pacific oyster</name>
    <name type="synonym">Crassostrea gigas</name>
    <dbReference type="NCBI Taxonomy" id="29159"/>
    <lineage>
        <taxon>Eukaryota</taxon>
        <taxon>Metazoa</taxon>
        <taxon>Spiralia</taxon>
        <taxon>Lophotrochozoa</taxon>
        <taxon>Mollusca</taxon>
        <taxon>Bivalvia</taxon>
        <taxon>Autobranchia</taxon>
        <taxon>Pteriomorphia</taxon>
        <taxon>Ostreida</taxon>
        <taxon>Ostreoidea</taxon>
        <taxon>Ostreidae</taxon>
        <taxon>Magallana</taxon>
    </lineage>
</organism>
<dbReference type="GO" id="GO:0005634">
    <property type="term" value="C:nucleus"/>
    <property type="evidence" value="ECO:0007669"/>
    <property type="project" value="UniProtKB-SubCell"/>
</dbReference>
<dbReference type="CDD" id="cd18026">
    <property type="entry name" value="DEXHc_POLQ-like"/>
    <property type="match status" value="1"/>
</dbReference>
<dbReference type="SUPFAM" id="SSF158702">
    <property type="entry name" value="Sec63 N-terminal domain-like"/>
    <property type="match status" value="1"/>
</dbReference>
<dbReference type="Pfam" id="PF00271">
    <property type="entry name" value="Helicase_C"/>
    <property type="match status" value="1"/>
</dbReference>
<name>A0A8W8IHJ5_MAGGI</name>
<dbReference type="Proteomes" id="UP000005408">
    <property type="component" value="Unassembled WGS sequence"/>
</dbReference>
<comment type="subcellular location">
    <subcellularLocation>
        <location evidence="2">Chromosome</location>
    </subcellularLocation>
    <subcellularLocation>
        <location evidence="1">Nucleus</location>
    </subcellularLocation>
</comment>
<evidence type="ECO:0000256" key="17">
    <source>
        <dbReference type="ARBA" id="ARBA00053573"/>
    </source>
</evidence>
<dbReference type="InterPro" id="IPR050474">
    <property type="entry name" value="Hel308_SKI2-like"/>
</dbReference>
<evidence type="ECO:0000256" key="19">
    <source>
        <dbReference type="ARBA" id="ARBA00074990"/>
    </source>
</evidence>
<dbReference type="SUPFAM" id="SSF52540">
    <property type="entry name" value="P-loop containing nucleoside triphosphate hydrolases"/>
    <property type="match status" value="1"/>
</dbReference>
<reference evidence="24" key="1">
    <citation type="submission" date="2022-08" db="UniProtKB">
        <authorList>
            <consortium name="EnsemblMetazoa"/>
        </authorList>
    </citation>
    <scope>IDENTIFICATION</scope>
    <source>
        <strain evidence="24">05x7-T-G4-1.051#20</strain>
    </source>
</reference>
<dbReference type="Pfam" id="PF21099">
    <property type="entry name" value="POLQ_helical"/>
    <property type="match status" value="1"/>
</dbReference>
<dbReference type="InterPro" id="IPR048960">
    <property type="entry name" value="POLQ-like_helical"/>
</dbReference>
<dbReference type="InterPro" id="IPR001650">
    <property type="entry name" value="Helicase_C-like"/>
</dbReference>
<evidence type="ECO:0000256" key="10">
    <source>
        <dbReference type="ARBA" id="ARBA00023125"/>
    </source>
</evidence>
<dbReference type="GO" id="GO:0005524">
    <property type="term" value="F:ATP binding"/>
    <property type="evidence" value="ECO:0007669"/>
    <property type="project" value="UniProtKB-KW"/>
</dbReference>
<feature type="domain" description="Helicase ATP-binding" evidence="22">
    <location>
        <begin position="481"/>
        <end position="653"/>
    </location>
</feature>
<dbReference type="GO" id="GO:0003677">
    <property type="term" value="F:DNA binding"/>
    <property type="evidence" value="ECO:0007669"/>
    <property type="project" value="UniProtKB-KW"/>
</dbReference>
<dbReference type="FunFam" id="3.40.50.300:FF:000813">
    <property type="entry name" value="helicase POLQ-like isoform X1"/>
    <property type="match status" value="1"/>
</dbReference>
<keyword evidence="12" id="KW-0413">Isomerase</keyword>
<dbReference type="FunFam" id="1.10.150.20:FF:000058">
    <property type="entry name" value="Helicase, POLQ like"/>
    <property type="match status" value="1"/>
</dbReference>
<dbReference type="CDD" id="cd18795">
    <property type="entry name" value="SF2_C_Ski2"/>
    <property type="match status" value="1"/>
</dbReference>
<dbReference type="PANTHER" id="PTHR47961">
    <property type="entry name" value="DNA POLYMERASE THETA, PUTATIVE (AFU_ORTHOLOGUE AFUA_1G05260)-RELATED"/>
    <property type="match status" value="1"/>
</dbReference>
<evidence type="ECO:0000256" key="11">
    <source>
        <dbReference type="ARBA" id="ARBA00023204"/>
    </source>
</evidence>
<evidence type="ECO:0000256" key="4">
    <source>
        <dbReference type="ARBA" id="ARBA00022454"/>
    </source>
</evidence>
<dbReference type="InterPro" id="IPR014001">
    <property type="entry name" value="Helicase_ATP-bd"/>
</dbReference>
<evidence type="ECO:0000256" key="21">
    <source>
        <dbReference type="SAM" id="MobiDB-lite"/>
    </source>
</evidence>
<dbReference type="Pfam" id="PF20470">
    <property type="entry name" value="HTH_61"/>
    <property type="match status" value="1"/>
</dbReference>
<dbReference type="GO" id="GO:0005694">
    <property type="term" value="C:chromosome"/>
    <property type="evidence" value="ECO:0007669"/>
    <property type="project" value="UniProtKB-SubCell"/>
</dbReference>
<dbReference type="EC" id="5.6.2.4" evidence="15"/>
<evidence type="ECO:0000256" key="5">
    <source>
        <dbReference type="ARBA" id="ARBA00022741"/>
    </source>
</evidence>